<dbReference type="InterPro" id="IPR051205">
    <property type="entry name" value="UbiH/COQ6_monooxygenase"/>
</dbReference>
<accession>A0A1J5PLD6</accession>
<dbReference type="EMBL" id="MLJW01003307">
    <property type="protein sequence ID" value="OIQ72353.1"/>
    <property type="molecule type" value="Genomic_DNA"/>
</dbReference>
<dbReference type="EC" id="1.14.13.-" evidence="2"/>
<dbReference type="GO" id="GO:0016491">
    <property type="term" value="F:oxidoreductase activity"/>
    <property type="evidence" value="ECO:0007669"/>
    <property type="project" value="UniProtKB-KW"/>
</dbReference>
<evidence type="ECO:0000259" key="1">
    <source>
        <dbReference type="Pfam" id="PF01494"/>
    </source>
</evidence>
<gene>
    <name evidence="2" type="primary">ubiI_9</name>
    <name evidence="2" type="ORF">GALL_460250</name>
</gene>
<dbReference type="AlphaFoldDB" id="A0A1J5PLD6"/>
<sequence>MALLGDAGHVVHPLAGHGLNLGLQDVQALAAVLAARGPLAVDDARLLRRYARARAEQVLALELATDGLQRLYAVPWLAPLRALGLAATDHLPPLKRWLAGYASGAGVLC</sequence>
<reference evidence="2" key="1">
    <citation type="submission" date="2016-10" db="EMBL/GenBank/DDBJ databases">
        <title>Sequence of Gallionella enrichment culture.</title>
        <authorList>
            <person name="Poehlein A."/>
            <person name="Muehling M."/>
            <person name="Daniel R."/>
        </authorList>
    </citation>
    <scope>NUCLEOTIDE SEQUENCE</scope>
</reference>
<dbReference type="SUPFAM" id="SSF51905">
    <property type="entry name" value="FAD/NAD(P)-binding domain"/>
    <property type="match status" value="1"/>
</dbReference>
<dbReference type="InterPro" id="IPR002938">
    <property type="entry name" value="FAD-bd"/>
</dbReference>
<protein>
    <submittedName>
        <fullName evidence="2">2-octaprenylphenol hydroxylase</fullName>
        <ecNumber evidence="2">1.14.13.-</ecNumber>
    </submittedName>
</protein>
<name>A0A1J5PLD6_9ZZZZ</name>
<evidence type="ECO:0000313" key="2">
    <source>
        <dbReference type="EMBL" id="OIQ72353.1"/>
    </source>
</evidence>
<keyword evidence="2" id="KW-0560">Oxidoreductase</keyword>
<organism evidence="2">
    <name type="scientific">mine drainage metagenome</name>
    <dbReference type="NCBI Taxonomy" id="410659"/>
    <lineage>
        <taxon>unclassified sequences</taxon>
        <taxon>metagenomes</taxon>
        <taxon>ecological metagenomes</taxon>
    </lineage>
</organism>
<dbReference type="InterPro" id="IPR036188">
    <property type="entry name" value="FAD/NAD-bd_sf"/>
</dbReference>
<dbReference type="Gene3D" id="3.50.50.60">
    <property type="entry name" value="FAD/NAD(P)-binding domain"/>
    <property type="match status" value="1"/>
</dbReference>
<dbReference type="PANTHER" id="PTHR43876:SF7">
    <property type="entry name" value="UBIQUINONE BIOSYNTHESIS MONOOXYGENASE COQ6, MITOCHONDRIAL"/>
    <property type="match status" value="1"/>
</dbReference>
<dbReference type="Pfam" id="PF01494">
    <property type="entry name" value="FAD_binding_3"/>
    <property type="match status" value="1"/>
</dbReference>
<comment type="caution">
    <text evidence="2">The sequence shown here is derived from an EMBL/GenBank/DDBJ whole genome shotgun (WGS) entry which is preliminary data.</text>
</comment>
<dbReference type="GO" id="GO:0071949">
    <property type="term" value="F:FAD binding"/>
    <property type="evidence" value="ECO:0007669"/>
    <property type="project" value="InterPro"/>
</dbReference>
<proteinExistence type="predicted"/>
<feature type="domain" description="FAD-binding" evidence="1">
    <location>
        <begin position="3"/>
        <end position="57"/>
    </location>
</feature>
<dbReference type="PANTHER" id="PTHR43876">
    <property type="entry name" value="UBIQUINONE BIOSYNTHESIS MONOOXYGENASE COQ6, MITOCHONDRIAL"/>
    <property type="match status" value="1"/>
</dbReference>